<dbReference type="EMBL" id="JAHRHJ020000008">
    <property type="protein sequence ID" value="KAH9305274.1"/>
    <property type="molecule type" value="Genomic_DNA"/>
</dbReference>
<evidence type="ECO:0000313" key="2">
    <source>
        <dbReference type="Proteomes" id="UP000824469"/>
    </source>
</evidence>
<evidence type="ECO:0000313" key="1">
    <source>
        <dbReference type="EMBL" id="KAH9305274.1"/>
    </source>
</evidence>
<dbReference type="SUPFAM" id="SSF54529">
    <property type="entry name" value="Mitochondrial glycoprotein MAM33-like"/>
    <property type="match status" value="1"/>
</dbReference>
<sequence>EEGDKALLGSFLVDSDPPDSLDVVLRRSYEHEDIAITALLGPYEDGKAAEIYPHSVLIKVCITKVGVASILEFDCRLQGVGCDIILNRVSYHDSPEPSKYQGPTF</sequence>
<dbReference type="Proteomes" id="UP000824469">
    <property type="component" value="Unassembled WGS sequence"/>
</dbReference>
<accession>A0AA38FJT8</accession>
<reference evidence="1 2" key="1">
    <citation type="journal article" date="2021" name="Nat. Plants">
        <title>The Taxus genome provides insights into paclitaxel biosynthesis.</title>
        <authorList>
            <person name="Xiong X."/>
            <person name="Gou J."/>
            <person name="Liao Q."/>
            <person name="Li Y."/>
            <person name="Zhou Q."/>
            <person name="Bi G."/>
            <person name="Li C."/>
            <person name="Du R."/>
            <person name="Wang X."/>
            <person name="Sun T."/>
            <person name="Guo L."/>
            <person name="Liang H."/>
            <person name="Lu P."/>
            <person name="Wu Y."/>
            <person name="Zhang Z."/>
            <person name="Ro D.K."/>
            <person name="Shang Y."/>
            <person name="Huang S."/>
            <person name="Yan J."/>
        </authorList>
    </citation>
    <scope>NUCLEOTIDE SEQUENCE [LARGE SCALE GENOMIC DNA]</scope>
    <source>
        <strain evidence="1">Ta-2019</strain>
    </source>
</reference>
<dbReference type="InterPro" id="IPR036561">
    <property type="entry name" value="MAM33_sf"/>
</dbReference>
<dbReference type="OMA" id="RRSYEHE"/>
<gene>
    <name evidence="1" type="ORF">KI387_009678</name>
</gene>
<comment type="caution">
    <text evidence="1">The sequence shown here is derived from an EMBL/GenBank/DDBJ whole genome shotgun (WGS) entry which is preliminary data.</text>
</comment>
<organism evidence="1 2">
    <name type="scientific">Taxus chinensis</name>
    <name type="common">Chinese yew</name>
    <name type="synonym">Taxus wallichiana var. chinensis</name>
    <dbReference type="NCBI Taxonomy" id="29808"/>
    <lineage>
        <taxon>Eukaryota</taxon>
        <taxon>Viridiplantae</taxon>
        <taxon>Streptophyta</taxon>
        <taxon>Embryophyta</taxon>
        <taxon>Tracheophyta</taxon>
        <taxon>Spermatophyta</taxon>
        <taxon>Pinopsida</taxon>
        <taxon>Pinidae</taxon>
        <taxon>Conifers II</taxon>
        <taxon>Cupressales</taxon>
        <taxon>Taxaceae</taxon>
        <taxon>Taxus</taxon>
    </lineage>
</organism>
<protein>
    <submittedName>
        <fullName evidence="1">Uncharacterized protein</fullName>
    </submittedName>
</protein>
<proteinExistence type="predicted"/>
<feature type="non-terminal residue" evidence="1">
    <location>
        <position position="1"/>
    </location>
</feature>
<keyword evidence="2" id="KW-1185">Reference proteome</keyword>
<name>A0AA38FJT8_TAXCH</name>
<feature type="non-terminal residue" evidence="1">
    <location>
        <position position="105"/>
    </location>
</feature>
<dbReference type="AlphaFoldDB" id="A0AA38FJT8"/>